<evidence type="ECO:0000313" key="2">
    <source>
        <dbReference type="Proteomes" id="UP000515561"/>
    </source>
</evidence>
<keyword evidence="2" id="KW-1185">Reference proteome</keyword>
<dbReference type="KEGG" id="acel:acsn021_19560"/>
<gene>
    <name evidence="1" type="ORF">acsn021_19560</name>
</gene>
<dbReference type="RefSeq" id="WP_184090996.1">
    <property type="nucleotide sequence ID" value="NZ_AP023367.1"/>
</dbReference>
<sequence length="182" mass="21182">MKKSKKIILFSLLLVFTILVITVYKVGSMFYFIPKEVNELNENMHLFELPFTFGEEVSEEELDKVLNLDWSKTLFYSDITYYNESVGNFVIRGFPDLSSSGKFAQYDTGEQNLTIFGIQVGSDINVAEDKLISMGYIKEYSDDYIFVKGKVMIYFSINENQIINQMSVFIQSSDWFHIGYYK</sequence>
<name>A0A6S6R2T7_9FIRM</name>
<proteinExistence type="predicted"/>
<accession>A0A6S6R2T7</accession>
<protein>
    <submittedName>
        <fullName evidence="1">Uncharacterized protein</fullName>
    </submittedName>
</protein>
<evidence type="ECO:0000313" key="1">
    <source>
        <dbReference type="EMBL" id="BCJ94387.1"/>
    </source>
</evidence>
<dbReference type="AlphaFoldDB" id="A0A6S6R2T7"/>
<dbReference type="EMBL" id="AP023367">
    <property type="protein sequence ID" value="BCJ94387.1"/>
    <property type="molecule type" value="Genomic_DNA"/>
</dbReference>
<dbReference type="Proteomes" id="UP000515561">
    <property type="component" value="Chromosome"/>
</dbReference>
<organism evidence="1 2">
    <name type="scientific">Anaerocolumna cellulosilytica</name>
    <dbReference type="NCBI Taxonomy" id="433286"/>
    <lineage>
        <taxon>Bacteria</taxon>
        <taxon>Bacillati</taxon>
        <taxon>Bacillota</taxon>
        <taxon>Clostridia</taxon>
        <taxon>Lachnospirales</taxon>
        <taxon>Lachnospiraceae</taxon>
        <taxon>Anaerocolumna</taxon>
    </lineage>
</organism>
<reference evidence="1 2" key="1">
    <citation type="journal article" date="2016" name="Int. J. Syst. Evol. Microbiol.">
        <title>Descriptions of Anaerotaenia torta gen. nov., sp. nov. and Anaerocolumna cellulosilytica gen. nov., sp. nov. isolated from a methanogenic reactor of cattle waste.</title>
        <authorList>
            <person name="Uek A."/>
            <person name="Ohtaki Y."/>
            <person name="Kaku N."/>
            <person name="Ueki K."/>
        </authorList>
    </citation>
    <scope>NUCLEOTIDE SEQUENCE [LARGE SCALE GENOMIC DNA]</scope>
    <source>
        <strain evidence="1 2">SN021</strain>
    </source>
</reference>